<keyword evidence="3" id="KW-1185">Reference proteome</keyword>
<sequence length="316" mass="35518">MAQTAGETEPHIAVLVLDTPIAGITDKYGDFGDNTIDLLTSHCPPRPPYKLIKYQLKHDDVEELEAAYARLLASIHNHKIRGFVLTGSRSDAFEEYPWLVRFRKFLRNTIFKLPWPLVGICFGHQVVAQCLGCKIDRNTQGWEAGIITIDINDEIYKLPHSPFTQLYRREEIEVKNDVVGGGAIEGERDEAILYQHLNMVESHRDIVFGGVPNGFLNFGSTSKCPIQGMVSVGSKGEMGRQCKVITFQGHPEFTTEISLDILKNMFERGSLTQLEYEKAKYHTSTLNNQGDLIGKVICKFLSQEIEAVESKESGDK</sequence>
<accession>A0ABP0ZMW6</accession>
<protein>
    <recommendedName>
        <fullName evidence="1">Glutamine amidotransferase domain-containing protein</fullName>
    </recommendedName>
</protein>
<dbReference type="RefSeq" id="XP_066829413.1">
    <property type="nucleotide sequence ID" value="XM_066972478.1"/>
</dbReference>
<dbReference type="SUPFAM" id="SSF52317">
    <property type="entry name" value="Class I glutamine amidotransferase-like"/>
    <property type="match status" value="1"/>
</dbReference>
<dbReference type="Proteomes" id="UP001497383">
    <property type="component" value="Chromosome 3"/>
</dbReference>
<dbReference type="PROSITE" id="PS51273">
    <property type="entry name" value="GATASE_TYPE_1"/>
    <property type="match status" value="1"/>
</dbReference>
<feature type="domain" description="Glutamine amidotransferase" evidence="1">
    <location>
        <begin position="109"/>
        <end position="256"/>
    </location>
</feature>
<dbReference type="InterPro" id="IPR044992">
    <property type="entry name" value="ChyE-like"/>
</dbReference>
<dbReference type="Gene3D" id="3.40.50.880">
    <property type="match status" value="1"/>
</dbReference>
<dbReference type="EMBL" id="OZ022407">
    <property type="protein sequence ID" value="CAK9438212.1"/>
    <property type="molecule type" value="Genomic_DNA"/>
</dbReference>
<gene>
    <name evidence="2" type="ORF">LODBEIA_P24750</name>
</gene>
<evidence type="ECO:0000313" key="2">
    <source>
        <dbReference type="EMBL" id="CAK9438212.1"/>
    </source>
</evidence>
<dbReference type="PANTHER" id="PTHR42695:SF5">
    <property type="entry name" value="GLUTAMINE AMIDOTRANSFERASE YLR126C-RELATED"/>
    <property type="match status" value="1"/>
</dbReference>
<dbReference type="PANTHER" id="PTHR42695">
    <property type="entry name" value="GLUTAMINE AMIDOTRANSFERASE YLR126C-RELATED"/>
    <property type="match status" value="1"/>
</dbReference>
<evidence type="ECO:0000313" key="3">
    <source>
        <dbReference type="Proteomes" id="UP001497383"/>
    </source>
</evidence>
<reference evidence="2 3" key="1">
    <citation type="submission" date="2024-03" db="EMBL/GenBank/DDBJ databases">
        <authorList>
            <person name="Brejova B."/>
        </authorList>
    </citation>
    <scope>NUCLEOTIDE SEQUENCE [LARGE SCALE GENOMIC DNA]</scope>
    <source>
        <strain evidence="2 3">CBS 14171</strain>
    </source>
</reference>
<proteinExistence type="predicted"/>
<dbReference type="GeneID" id="92207671"/>
<dbReference type="InterPro" id="IPR017926">
    <property type="entry name" value="GATASE"/>
</dbReference>
<dbReference type="Pfam" id="PF00117">
    <property type="entry name" value="GATase"/>
    <property type="match status" value="1"/>
</dbReference>
<organism evidence="2 3">
    <name type="scientific">Lodderomyces beijingensis</name>
    <dbReference type="NCBI Taxonomy" id="1775926"/>
    <lineage>
        <taxon>Eukaryota</taxon>
        <taxon>Fungi</taxon>
        <taxon>Dikarya</taxon>
        <taxon>Ascomycota</taxon>
        <taxon>Saccharomycotina</taxon>
        <taxon>Pichiomycetes</taxon>
        <taxon>Debaryomycetaceae</taxon>
        <taxon>Candida/Lodderomyces clade</taxon>
        <taxon>Lodderomyces</taxon>
    </lineage>
</organism>
<evidence type="ECO:0000259" key="1">
    <source>
        <dbReference type="Pfam" id="PF00117"/>
    </source>
</evidence>
<dbReference type="InterPro" id="IPR029062">
    <property type="entry name" value="Class_I_gatase-like"/>
</dbReference>
<name>A0ABP0ZMW6_9ASCO</name>